<evidence type="ECO:0000256" key="9">
    <source>
        <dbReference type="SAM" id="MobiDB-lite"/>
    </source>
</evidence>
<evidence type="ECO:0000256" key="3">
    <source>
        <dbReference type="ARBA" id="ARBA00022679"/>
    </source>
</evidence>
<comment type="catalytic activity">
    <reaction evidence="1">
        <text>S-ubiquitinyl-[E2 ubiquitin-conjugating enzyme]-L-cysteine + [acceptor protein]-L-lysine = [E2 ubiquitin-conjugating enzyme]-L-cysteine + N(6)-ubiquitinyl-[acceptor protein]-L-lysine.</text>
        <dbReference type="EC" id="2.3.2.27"/>
    </reaction>
</comment>
<proteinExistence type="predicted"/>
<feature type="compositionally biased region" description="Low complexity" evidence="9">
    <location>
        <begin position="329"/>
        <end position="345"/>
    </location>
</feature>
<dbReference type="CDD" id="cd16667">
    <property type="entry name" value="RING-H2_RNF126-like"/>
    <property type="match status" value="1"/>
</dbReference>
<dbReference type="FunFam" id="3.30.40.10:FF:000022">
    <property type="entry name" value="E3 ubiquitin-protein ligase RING1-like"/>
    <property type="match status" value="1"/>
</dbReference>
<evidence type="ECO:0000256" key="8">
    <source>
        <dbReference type="PROSITE-ProRule" id="PRU00175"/>
    </source>
</evidence>
<feature type="domain" description="RING-type" evidence="10">
    <location>
        <begin position="202"/>
        <end position="243"/>
    </location>
</feature>
<dbReference type="GO" id="GO:0005737">
    <property type="term" value="C:cytoplasm"/>
    <property type="evidence" value="ECO:0007669"/>
    <property type="project" value="TreeGrafter"/>
</dbReference>
<keyword evidence="6" id="KW-0833">Ubl conjugation pathway</keyword>
<dbReference type="EC" id="2.3.2.27" evidence="2"/>
<keyword evidence="12" id="KW-1185">Reference proteome</keyword>
<feature type="compositionally biased region" description="Low complexity" evidence="9">
    <location>
        <begin position="359"/>
        <end position="368"/>
    </location>
</feature>
<keyword evidence="3" id="KW-0808">Transferase</keyword>
<dbReference type="Proteomes" id="UP001152523">
    <property type="component" value="Unassembled WGS sequence"/>
</dbReference>
<dbReference type="Pfam" id="PF13639">
    <property type="entry name" value="zf-RING_2"/>
    <property type="match status" value="1"/>
</dbReference>
<dbReference type="InterPro" id="IPR013083">
    <property type="entry name" value="Znf_RING/FYVE/PHD"/>
</dbReference>
<feature type="region of interest" description="Disordered" evidence="9">
    <location>
        <begin position="329"/>
        <end position="388"/>
    </location>
</feature>
<evidence type="ECO:0000259" key="10">
    <source>
        <dbReference type="PROSITE" id="PS50089"/>
    </source>
</evidence>
<gene>
    <name evidence="11" type="ORF">CEPIT_LOCUS8377</name>
</gene>
<comment type="caution">
    <text evidence="11">The sequence shown here is derived from an EMBL/GenBank/DDBJ whole genome shotgun (WGS) entry which is preliminary data.</text>
</comment>
<keyword evidence="7" id="KW-0862">Zinc</keyword>
<name>A0AAV0CQC4_9ASTE</name>
<dbReference type="GO" id="GO:0061630">
    <property type="term" value="F:ubiquitin protein ligase activity"/>
    <property type="evidence" value="ECO:0007669"/>
    <property type="project" value="UniProtKB-EC"/>
</dbReference>
<dbReference type="InterPro" id="IPR039525">
    <property type="entry name" value="RNF126-like_zinc-ribbon"/>
</dbReference>
<evidence type="ECO:0000313" key="12">
    <source>
        <dbReference type="Proteomes" id="UP001152523"/>
    </source>
</evidence>
<dbReference type="Pfam" id="PF14369">
    <property type="entry name" value="Zn_ribbon_19"/>
    <property type="match status" value="1"/>
</dbReference>
<evidence type="ECO:0000256" key="7">
    <source>
        <dbReference type="ARBA" id="ARBA00022833"/>
    </source>
</evidence>
<feature type="region of interest" description="Disordered" evidence="9">
    <location>
        <begin position="250"/>
        <end position="312"/>
    </location>
</feature>
<sequence>MSSGRYTHWCYQCRQPIKPRGSNVLCPYCHGGFVQDLNEVVGGERGHFGPNMDEDFDHHYSRFREPFPDPRFGIMDALEAFTRQRVTGRNPNYDIRSRSGVMPENNMDLNSGPAGPWMIFHGQSPVRMAQDDAFEHFFNGRPRMGHRQANFDNFFMGPGLQQLIEQLSLNGRQGPPPAPRSAIDAMPTIRITQRHLNTDSHCPVCQDEFELGCEARQMPCNHLYHSDCIVPWLVQHNSCPVCRLELPPHVSGRRRADWSSRTNSGSRSRNSGSSTNNNSQNQGGRSPSSFLFPFPSNRNNSNSAEPYEEENGTNYSGWCADWSSRTNSGSRSRNSGSSTNNNSQNQGGGSPYSFLWPFSSSNQNNSNSAEPYEEENGTHYSGWHYTDQ</sequence>
<dbReference type="InterPro" id="IPR001841">
    <property type="entry name" value="Znf_RING"/>
</dbReference>
<evidence type="ECO:0000256" key="5">
    <source>
        <dbReference type="ARBA" id="ARBA00022771"/>
    </source>
</evidence>
<protein>
    <recommendedName>
        <fullName evidence="2">RING-type E3 ubiquitin transferase</fullName>
        <ecNumber evidence="2">2.3.2.27</ecNumber>
    </recommendedName>
</protein>
<evidence type="ECO:0000313" key="11">
    <source>
        <dbReference type="EMBL" id="CAH9083154.1"/>
    </source>
</evidence>
<dbReference type="EMBL" id="CAMAPF010000040">
    <property type="protein sequence ID" value="CAH9083154.1"/>
    <property type="molecule type" value="Genomic_DNA"/>
</dbReference>
<evidence type="ECO:0000256" key="6">
    <source>
        <dbReference type="ARBA" id="ARBA00022786"/>
    </source>
</evidence>
<dbReference type="PANTHER" id="PTHR15710:SF34">
    <property type="entry name" value="E3 UBIQUITIN-PROTEIN LIGASE RHC1A-RELATED"/>
    <property type="match status" value="1"/>
</dbReference>
<organism evidence="11 12">
    <name type="scientific">Cuscuta epithymum</name>
    <dbReference type="NCBI Taxonomy" id="186058"/>
    <lineage>
        <taxon>Eukaryota</taxon>
        <taxon>Viridiplantae</taxon>
        <taxon>Streptophyta</taxon>
        <taxon>Embryophyta</taxon>
        <taxon>Tracheophyta</taxon>
        <taxon>Spermatophyta</taxon>
        <taxon>Magnoliopsida</taxon>
        <taxon>eudicotyledons</taxon>
        <taxon>Gunneridae</taxon>
        <taxon>Pentapetalae</taxon>
        <taxon>asterids</taxon>
        <taxon>lamiids</taxon>
        <taxon>Solanales</taxon>
        <taxon>Convolvulaceae</taxon>
        <taxon>Cuscuteae</taxon>
        <taxon>Cuscuta</taxon>
        <taxon>Cuscuta subgen. Cuscuta</taxon>
    </lineage>
</organism>
<keyword evidence="4" id="KW-0479">Metal-binding</keyword>
<dbReference type="Gene3D" id="3.30.40.10">
    <property type="entry name" value="Zinc/RING finger domain, C3HC4 (zinc finger)"/>
    <property type="match status" value="1"/>
</dbReference>
<feature type="compositionally biased region" description="Low complexity" evidence="9">
    <location>
        <begin position="259"/>
        <end position="303"/>
    </location>
</feature>
<dbReference type="GO" id="GO:0008270">
    <property type="term" value="F:zinc ion binding"/>
    <property type="evidence" value="ECO:0007669"/>
    <property type="project" value="UniProtKB-KW"/>
</dbReference>
<dbReference type="AlphaFoldDB" id="A0AAV0CQC4"/>
<dbReference type="PANTHER" id="PTHR15710">
    <property type="entry name" value="E3 UBIQUITIN-PROTEIN LIGASE PRAJA"/>
    <property type="match status" value="1"/>
</dbReference>
<keyword evidence="5 8" id="KW-0863">Zinc-finger</keyword>
<reference evidence="11" key="1">
    <citation type="submission" date="2022-07" db="EMBL/GenBank/DDBJ databases">
        <authorList>
            <person name="Macas J."/>
            <person name="Novak P."/>
            <person name="Neumann P."/>
        </authorList>
    </citation>
    <scope>NUCLEOTIDE SEQUENCE</scope>
</reference>
<accession>A0AAV0CQC4</accession>
<dbReference type="SUPFAM" id="SSF57850">
    <property type="entry name" value="RING/U-box"/>
    <property type="match status" value="1"/>
</dbReference>
<evidence type="ECO:0000256" key="2">
    <source>
        <dbReference type="ARBA" id="ARBA00012483"/>
    </source>
</evidence>
<evidence type="ECO:0000256" key="4">
    <source>
        <dbReference type="ARBA" id="ARBA00022723"/>
    </source>
</evidence>
<dbReference type="SMART" id="SM00184">
    <property type="entry name" value="RING"/>
    <property type="match status" value="1"/>
</dbReference>
<evidence type="ECO:0000256" key="1">
    <source>
        <dbReference type="ARBA" id="ARBA00000900"/>
    </source>
</evidence>
<dbReference type="PROSITE" id="PS50089">
    <property type="entry name" value="ZF_RING_2"/>
    <property type="match status" value="1"/>
</dbReference>
<dbReference type="GO" id="GO:0016567">
    <property type="term" value="P:protein ubiquitination"/>
    <property type="evidence" value="ECO:0007669"/>
    <property type="project" value="TreeGrafter"/>
</dbReference>